<comment type="caution">
    <text evidence="1">The sequence shown here is derived from an EMBL/GenBank/DDBJ whole genome shotgun (WGS) entry which is preliminary data.</text>
</comment>
<evidence type="ECO:0000313" key="1">
    <source>
        <dbReference type="EMBL" id="MFC3040645.1"/>
    </source>
</evidence>
<dbReference type="EMBL" id="JBHRSA010000041">
    <property type="protein sequence ID" value="MFC3040645.1"/>
    <property type="molecule type" value="Genomic_DNA"/>
</dbReference>
<reference evidence="2" key="1">
    <citation type="journal article" date="2019" name="Int. J. Syst. Evol. Microbiol.">
        <title>The Global Catalogue of Microorganisms (GCM) 10K type strain sequencing project: providing services to taxonomists for standard genome sequencing and annotation.</title>
        <authorList>
            <consortium name="The Broad Institute Genomics Platform"/>
            <consortium name="The Broad Institute Genome Sequencing Center for Infectious Disease"/>
            <person name="Wu L."/>
            <person name="Ma J."/>
        </authorList>
    </citation>
    <scope>NUCLEOTIDE SEQUENCE [LARGE SCALE GENOMIC DNA]</scope>
    <source>
        <strain evidence="2">KCTC 13128</strain>
    </source>
</reference>
<keyword evidence="2" id="KW-1185">Reference proteome</keyword>
<gene>
    <name evidence="1" type="ORF">ACFOGI_10340</name>
</gene>
<organism evidence="1 2">
    <name type="scientific">Virgibacillus xinjiangensis</name>
    <dbReference type="NCBI Taxonomy" id="393090"/>
    <lineage>
        <taxon>Bacteria</taxon>
        <taxon>Bacillati</taxon>
        <taxon>Bacillota</taxon>
        <taxon>Bacilli</taxon>
        <taxon>Bacillales</taxon>
        <taxon>Bacillaceae</taxon>
        <taxon>Virgibacillus</taxon>
    </lineage>
</organism>
<protein>
    <recommendedName>
        <fullName evidence="3">Transposase</fullName>
    </recommendedName>
</protein>
<proteinExistence type="predicted"/>
<evidence type="ECO:0008006" key="3">
    <source>
        <dbReference type="Google" id="ProtNLM"/>
    </source>
</evidence>
<dbReference type="RefSeq" id="WP_390272064.1">
    <property type="nucleotide sequence ID" value="NZ_JBHRSA010000041.1"/>
</dbReference>
<evidence type="ECO:0000313" key="2">
    <source>
        <dbReference type="Proteomes" id="UP001595279"/>
    </source>
</evidence>
<dbReference type="Proteomes" id="UP001595279">
    <property type="component" value="Unassembled WGS sequence"/>
</dbReference>
<sequence length="176" mass="20212">MTICQARMIGKMPGSSPKMITYGHYSIPREQGTVEAELRKGTAFRSRLRKDLSSIQNRIRRWLDLYFPEFQSVYKGLGKQACAILKDTPLPVDFLNVSPVEMTQAHREAGHTYLPQKKVEQLMHHAEHSIGIQEGSEMARMEISMLINQLESMDYCMRIKLLKLSMTIISLAERIL</sequence>
<name>A0ABV7CWV9_9BACI</name>
<accession>A0ABV7CWV9</accession>